<evidence type="ECO:0000256" key="2">
    <source>
        <dbReference type="ARBA" id="ARBA00010992"/>
    </source>
</evidence>
<protein>
    <submittedName>
        <fullName evidence="8">MFS alpha-glucoside transporter</fullName>
    </submittedName>
</protein>
<evidence type="ECO:0000256" key="5">
    <source>
        <dbReference type="ARBA" id="ARBA00023136"/>
    </source>
</evidence>
<dbReference type="InterPro" id="IPR005829">
    <property type="entry name" value="Sugar_transporter_CS"/>
</dbReference>
<dbReference type="AlphaFoldDB" id="A0A166VKP7"/>
<accession>A0A166VKP7</accession>
<feature type="domain" description="Major facilitator superfamily (MFS) profile" evidence="7">
    <location>
        <begin position="99"/>
        <end position="542"/>
    </location>
</feature>
<dbReference type="PROSITE" id="PS00217">
    <property type="entry name" value="SUGAR_TRANSPORT_2"/>
    <property type="match status" value="1"/>
</dbReference>
<feature type="transmembrane region" description="Helical" evidence="6">
    <location>
        <begin position="235"/>
        <end position="254"/>
    </location>
</feature>
<comment type="subcellular location">
    <subcellularLocation>
        <location evidence="1">Membrane</location>
        <topology evidence="1">Multi-pass membrane protein</topology>
    </subcellularLocation>
</comment>
<dbReference type="FunFam" id="1.20.1250.20:FF:000594">
    <property type="entry name" value="MFS alpha-glucoside transporter"/>
    <property type="match status" value="1"/>
</dbReference>
<evidence type="ECO:0000256" key="6">
    <source>
        <dbReference type="SAM" id="Phobius"/>
    </source>
</evidence>
<keyword evidence="9" id="KW-1185">Reference proteome</keyword>
<feature type="transmembrane region" description="Helical" evidence="6">
    <location>
        <begin position="147"/>
        <end position="169"/>
    </location>
</feature>
<dbReference type="GO" id="GO:0005351">
    <property type="term" value="F:carbohydrate:proton symporter activity"/>
    <property type="evidence" value="ECO:0007669"/>
    <property type="project" value="TreeGrafter"/>
</dbReference>
<name>A0A166VKP7_9PEZI</name>
<evidence type="ECO:0000256" key="4">
    <source>
        <dbReference type="ARBA" id="ARBA00022989"/>
    </source>
</evidence>
<evidence type="ECO:0000313" key="8">
    <source>
        <dbReference type="EMBL" id="KZL74684.1"/>
    </source>
</evidence>
<proteinExistence type="inferred from homology"/>
<feature type="transmembrane region" description="Helical" evidence="6">
    <location>
        <begin position="446"/>
        <end position="473"/>
    </location>
</feature>
<comment type="caution">
    <text evidence="8">The sequence shown here is derived from an EMBL/GenBank/DDBJ whole genome shotgun (WGS) entry which is preliminary data.</text>
</comment>
<evidence type="ECO:0000259" key="7">
    <source>
        <dbReference type="PROSITE" id="PS50850"/>
    </source>
</evidence>
<dbReference type="Pfam" id="PF00083">
    <property type="entry name" value="Sugar_tr"/>
    <property type="match status" value="1"/>
</dbReference>
<dbReference type="InterPro" id="IPR036259">
    <property type="entry name" value="MFS_trans_sf"/>
</dbReference>
<evidence type="ECO:0000313" key="9">
    <source>
        <dbReference type="Proteomes" id="UP000076552"/>
    </source>
</evidence>
<dbReference type="PANTHER" id="PTHR48022">
    <property type="entry name" value="PLASTIDIC GLUCOSE TRANSPORTER 4"/>
    <property type="match status" value="1"/>
</dbReference>
<feature type="transmembrane region" description="Helical" evidence="6">
    <location>
        <begin position="201"/>
        <end position="223"/>
    </location>
</feature>
<dbReference type="InterPro" id="IPR005828">
    <property type="entry name" value="MFS_sugar_transport-like"/>
</dbReference>
<keyword evidence="5 6" id="KW-0472">Membrane</keyword>
<reference evidence="8 9" key="1">
    <citation type="submission" date="2015-06" db="EMBL/GenBank/DDBJ databases">
        <title>Survival trade-offs in plant roots during colonization by closely related pathogenic and mutualistic fungi.</title>
        <authorList>
            <person name="Hacquard S."/>
            <person name="Kracher B."/>
            <person name="Hiruma K."/>
            <person name="Weinman A."/>
            <person name="Muench P."/>
            <person name="Garrido Oter R."/>
            <person name="Ver Loren van Themaat E."/>
            <person name="Dallerey J.-F."/>
            <person name="Damm U."/>
            <person name="Henrissat B."/>
            <person name="Lespinet O."/>
            <person name="Thon M."/>
            <person name="Kemen E."/>
            <person name="McHardy A.C."/>
            <person name="Schulze-Lefert P."/>
            <person name="O'Connell R.J."/>
        </authorList>
    </citation>
    <scope>NUCLEOTIDE SEQUENCE [LARGE SCALE GENOMIC DNA]</scope>
    <source>
        <strain evidence="8 9">0861</strain>
    </source>
</reference>
<dbReference type="InterPro" id="IPR020846">
    <property type="entry name" value="MFS_dom"/>
</dbReference>
<evidence type="ECO:0000256" key="1">
    <source>
        <dbReference type="ARBA" id="ARBA00004141"/>
    </source>
</evidence>
<feature type="transmembrane region" description="Helical" evidence="6">
    <location>
        <begin position="485"/>
        <end position="508"/>
    </location>
</feature>
<dbReference type="Proteomes" id="UP000076552">
    <property type="component" value="Unassembled WGS sequence"/>
</dbReference>
<dbReference type="SUPFAM" id="SSF103473">
    <property type="entry name" value="MFS general substrate transporter"/>
    <property type="match status" value="1"/>
</dbReference>
<dbReference type="PROSITE" id="PS50850">
    <property type="entry name" value="MFS"/>
    <property type="match status" value="1"/>
</dbReference>
<feature type="transmembrane region" description="Helical" evidence="6">
    <location>
        <begin position="391"/>
        <end position="412"/>
    </location>
</feature>
<feature type="transmembrane region" description="Helical" evidence="6">
    <location>
        <begin position="419"/>
        <end position="440"/>
    </location>
</feature>
<dbReference type="GO" id="GO:0016020">
    <property type="term" value="C:membrane"/>
    <property type="evidence" value="ECO:0007669"/>
    <property type="project" value="UniProtKB-SubCell"/>
</dbReference>
<dbReference type="EMBL" id="LFIV01000030">
    <property type="protein sequence ID" value="KZL74684.1"/>
    <property type="molecule type" value="Genomic_DNA"/>
</dbReference>
<comment type="similarity">
    <text evidence="2">Belongs to the major facilitator superfamily. Sugar transporter (TC 2.A.1.1) family.</text>
</comment>
<sequence>MKTGVKASFCGEWRLATAFFDAIIVSPILQVSNLCAMTSSRPNNEKPAKDANYVEDTAEDGLKSSEAVVDAALRGQVISGYETLSIWETVKLFKVATASCFAAAFSAATDGYQIGMNASIVANKGFVRQFATLADASGKPYLDSPILSGWSSIMSVGQIIGMTTIPFISSRFGRKAAMYTFWLVLAISVMVESLARTWPVWLVGKLLAGVGVGCLQSTLPIYIAEVAPVRIRGGLLMCYSFWWTVGTFFAHVALQNLNRNDPYNYLNPIYTQWAQIGLMLLIYIFLPESPAWCVNRGYEARAKKCLLLLNRGVPGFDLDQQYTALLMTVEHERAVAVEQKREKWYAIFQGTDGLRTLVSLWTNLSQQFIGLTLFATFGTYFFQQAGLQDPFLIKCITSSINIATIIVTIFSADRLGRRWIACGGITMCWVSCVVIGIVGVTKSVDASIYVFVLFACFWNIGMTASGAAGWGFIGEISSQRLRPYTAGFGAACTCVIGVVMNVLVPYMVNANKWGWGLRTGWFYAGVGLPFTLGIWFLIPDTAGRSAAELDELFERKIRPWRFHKTETATQALVNQQRSGRQ</sequence>
<gene>
    <name evidence="8" type="ORF">CT0861_07998</name>
</gene>
<keyword evidence="3 6" id="KW-0812">Transmembrane</keyword>
<feature type="transmembrane region" description="Helical" evidence="6">
    <location>
        <begin position="176"/>
        <end position="195"/>
    </location>
</feature>
<feature type="transmembrane region" description="Helical" evidence="6">
    <location>
        <begin position="520"/>
        <end position="538"/>
    </location>
</feature>
<organism evidence="8 9">
    <name type="scientific">Colletotrichum tofieldiae</name>
    <dbReference type="NCBI Taxonomy" id="708197"/>
    <lineage>
        <taxon>Eukaryota</taxon>
        <taxon>Fungi</taxon>
        <taxon>Dikarya</taxon>
        <taxon>Ascomycota</taxon>
        <taxon>Pezizomycotina</taxon>
        <taxon>Sordariomycetes</taxon>
        <taxon>Hypocreomycetidae</taxon>
        <taxon>Glomerellales</taxon>
        <taxon>Glomerellaceae</taxon>
        <taxon>Colletotrichum</taxon>
        <taxon>Colletotrichum spaethianum species complex</taxon>
    </lineage>
</organism>
<dbReference type="PROSITE" id="PS00216">
    <property type="entry name" value="SUGAR_TRANSPORT_1"/>
    <property type="match status" value="1"/>
</dbReference>
<feature type="transmembrane region" description="Helical" evidence="6">
    <location>
        <begin position="368"/>
        <end position="385"/>
    </location>
</feature>
<keyword evidence="4 6" id="KW-1133">Transmembrane helix</keyword>
<dbReference type="PANTHER" id="PTHR48022:SF57">
    <property type="entry name" value="MALTOSE TRANSPORTER, PUTATIVE (AFU_ORTHOLOGUE AFUA_4G00150)-RELATED"/>
    <property type="match status" value="1"/>
</dbReference>
<evidence type="ECO:0000256" key="3">
    <source>
        <dbReference type="ARBA" id="ARBA00022692"/>
    </source>
</evidence>
<feature type="transmembrane region" description="Helical" evidence="6">
    <location>
        <begin position="274"/>
        <end position="294"/>
    </location>
</feature>
<dbReference type="InterPro" id="IPR050360">
    <property type="entry name" value="MFS_Sugar_Transporters"/>
</dbReference>
<dbReference type="Gene3D" id="1.20.1250.20">
    <property type="entry name" value="MFS general substrate transporter like domains"/>
    <property type="match status" value="1"/>
</dbReference>